<keyword evidence="5 14" id="KW-1003">Cell membrane</keyword>
<keyword evidence="10 14" id="KW-0046">Antibiotic resistance</keyword>
<dbReference type="GO" id="GO:0009252">
    <property type="term" value="P:peptidoglycan biosynthetic process"/>
    <property type="evidence" value="ECO:0007669"/>
    <property type="project" value="UniProtKB-KW"/>
</dbReference>
<comment type="subcellular location">
    <subcellularLocation>
        <location evidence="1 14">Cell membrane</location>
        <topology evidence="1 14">Multi-pass membrane protein</topology>
    </subcellularLocation>
</comment>
<evidence type="ECO:0000256" key="8">
    <source>
        <dbReference type="ARBA" id="ARBA00022989"/>
    </source>
</evidence>
<dbReference type="InterPro" id="IPR003824">
    <property type="entry name" value="UppP"/>
</dbReference>
<dbReference type="HAMAP" id="MF_01006">
    <property type="entry name" value="Undec_diphosphatase"/>
    <property type="match status" value="1"/>
</dbReference>
<evidence type="ECO:0000256" key="2">
    <source>
        <dbReference type="ARBA" id="ARBA00010621"/>
    </source>
</evidence>
<evidence type="ECO:0000256" key="11">
    <source>
        <dbReference type="ARBA" id="ARBA00032707"/>
    </source>
</evidence>
<organism evidence="15">
    <name type="scientific">Campylobacter jejuni</name>
    <dbReference type="NCBI Taxonomy" id="197"/>
    <lineage>
        <taxon>Bacteria</taxon>
        <taxon>Pseudomonadati</taxon>
        <taxon>Campylobacterota</taxon>
        <taxon>Epsilonproteobacteria</taxon>
        <taxon>Campylobacterales</taxon>
        <taxon>Campylobacteraceae</taxon>
        <taxon>Campylobacter</taxon>
    </lineage>
</organism>
<name>A0A5T0Z7E6_CAMJU</name>
<dbReference type="GO" id="GO:0005886">
    <property type="term" value="C:plasma membrane"/>
    <property type="evidence" value="ECO:0007669"/>
    <property type="project" value="UniProtKB-SubCell"/>
</dbReference>
<evidence type="ECO:0000256" key="5">
    <source>
        <dbReference type="ARBA" id="ARBA00022475"/>
    </source>
</evidence>
<evidence type="ECO:0000256" key="9">
    <source>
        <dbReference type="ARBA" id="ARBA00023136"/>
    </source>
</evidence>
<evidence type="ECO:0000256" key="14">
    <source>
        <dbReference type="HAMAP-Rule" id="MF_01006"/>
    </source>
</evidence>
<dbReference type="GO" id="GO:0050380">
    <property type="term" value="F:undecaprenyl-diphosphatase activity"/>
    <property type="evidence" value="ECO:0007669"/>
    <property type="project" value="UniProtKB-UniRule"/>
</dbReference>
<accession>A0A5T0Z7E6</accession>
<comment type="function">
    <text evidence="14">Catalyzes the dephosphorylation of undecaprenyl diphosphate (UPP). Confers resistance to bacitracin.</text>
</comment>
<evidence type="ECO:0000256" key="7">
    <source>
        <dbReference type="ARBA" id="ARBA00022801"/>
    </source>
</evidence>
<comment type="catalytic activity">
    <reaction evidence="13 14">
        <text>di-trans,octa-cis-undecaprenyl diphosphate + H2O = di-trans,octa-cis-undecaprenyl phosphate + phosphate + H(+)</text>
        <dbReference type="Rhea" id="RHEA:28094"/>
        <dbReference type="ChEBI" id="CHEBI:15377"/>
        <dbReference type="ChEBI" id="CHEBI:15378"/>
        <dbReference type="ChEBI" id="CHEBI:43474"/>
        <dbReference type="ChEBI" id="CHEBI:58405"/>
        <dbReference type="ChEBI" id="CHEBI:60392"/>
        <dbReference type="EC" id="3.6.1.27"/>
    </reaction>
</comment>
<feature type="transmembrane region" description="Helical" evidence="14">
    <location>
        <begin position="41"/>
        <end position="62"/>
    </location>
</feature>
<dbReference type="EC" id="3.6.1.27" evidence="3 14"/>
<evidence type="ECO:0000256" key="1">
    <source>
        <dbReference type="ARBA" id="ARBA00004651"/>
    </source>
</evidence>
<proteinExistence type="inferred from homology"/>
<feature type="transmembrane region" description="Helical" evidence="14">
    <location>
        <begin position="96"/>
        <end position="116"/>
    </location>
</feature>
<evidence type="ECO:0000256" key="4">
    <source>
        <dbReference type="ARBA" id="ARBA00021581"/>
    </source>
</evidence>
<reference evidence="15" key="1">
    <citation type="submission" date="2018-05" db="EMBL/GenBank/DDBJ databases">
        <authorList>
            <consortium name="GenomeTrakr network: Whole genome sequencing for foodborne pathogen traceback"/>
        </authorList>
    </citation>
    <scope>NUCLEOTIDE SEQUENCE</scope>
    <source>
        <strain evidence="15">AK1117400155-2</strain>
    </source>
</reference>
<dbReference type="EMBL" id="AACHLB010000007">
    <property type="protein sequence ID" value="EAK5837278.1"/>
    <property type="molecule type" value="Genomic_DNA"/>
</dbReference>
<keyword evidence="8 14" id="KW-1133">Transmembrane helix</keyword>
<keyword evidence="14" id="KW-0573">Peptidoglycan synthesis</keyword>
<dbReference type="GO" id="GO:0046677">
    <property type="term" value="P:response to antibiotic"/>
    <property type="evidence" value="ECO:0007669"/>
    <property type="project" value="UniProtKB-UniRule"/>
</dbReference>
<feature type="transmembrane region" description="Helical" evidence="14">
    <location>
        <begin position="176"/>
        <end position="194"/>
    </location>
</feature>
<keyword evidence="6 14" id="KW-0812">Transmembrane</keyword>
<keyword evidence="14" id="KW-0961">Cell wall biogenesis/degradation</keyword>
<keyword evidence="9 14" id="KW-0472">Membrane</keyword>
<protein>
    <recommendedName>
        <fullName evidence="4 14">Undecaprenyl-diphosphatase</fullName>
        <ecNumber evidence="3 14">3.6.1.27</ecNumber>
    </recommendedName>
    <alternativeName>
        <fullName evidence="12 14">Bacitracin resistance protein</fullName>
    </alternativeName>
    <alternativeName>
        <fullName evidence="11 14">Undecaprenyl pyrophosphate phosphatase</fullName>
    </alternativeName>
</protein>
<dbReference type="NCBIfam" id="NF001390">
    <property type="entry name" value="PRK00281.1-4"/>
    <property type="match status" value="1"/>
</dbReference>
<sequence length="271" mass="30165">MENLYALILGIIEGLTEFLPVSSTGHMILGTTILGIDIDEFWKSFLIIIQLGSILAVIFVFWRKLFQGLDIWLKLAVGFFPTGVIGLFVAKYLNALFNGWVVVGMLIFGGVVLILIELAHKNKQYRINSLEEISFKQAFCIGIFQSLAMIPGTSRSGASIIGGLLLGFNRKVAAEFSFLLAIPTMIIATAYSIYKEPELLSNANSLIPLGIGFITAFVVAVLVIKFFLKFISKFDFIPFGIYRIILGFVFFYLYYSGILNAGSEFKLINKY</sequence>
<dbReference type="NCBIfam" id="TIGR00753">
    <property type="entry name" value="undec_PP_bacA"/>
    <property type="match status" value="1"/>
</dbReference>
<gene>
    <name evidence="14" type="primary">uppP</name>
    <name evidence="15" type="ORF">APU83_06685</name>
</gene>
<dbReference type="AlphaFoldDB" id="A0A5T0Z7E6"/>
<evidence type="ECO:0000256" key="6">
    <source>
        <dbReference type="ARBA" id="ARBA00022692"/>
    </source>
</evidence>
<evidence type="ECO:0000313" key="15">
    <source>
        <dbReference type="EMBL" id="EAK5837278.1"/>
    </source>
</evidence>
<feature type="transmembrane region" description="Helical" evidence="14">
    <location>
        <begin position="240"/>
        <end position="258"/>
    </location>
</feature>
<evidence type="ECO:0000256" key="10">
    <source>
        <dbReference type="ARBA" id="ARBA00023251"/>
    </source>
</evidence>
<dbReference type="GO" id="GO:0008360">
    <property type="term" value="P:regulation of cell shape"/>
    <property type="evidence" value="ECO:0007669"/>
    <property type="project" value="UniProtKB-KW"/>
</dbReference>
<comment type="similarity">
    <text evidence="2 14">Belongs to the UppP family.</text>
</comment>
<dbReference type="RefSeq" id="WP_087699869.1">
    <property type="nucleotide sequence ID" value="NZ_AP028370.1"/>
</dbReference>
<dbReference type="GO" id="GO:0071555">
    <property type="term" value="P:cell wall organization"/>
    <property type="evidence" value="ECO:0007669"/>
    <property type="project" value="UniProtKB-KW"/>
</dbReference>
<dbReference type="PANTHER" id="PTHR30622">
    <property type="entry name" value="UNDECAPRENYL-DIPHOSPHATASE"/>
    <property type="match status" value="1"/>
</dbReference>
<feature type="transmembrane region" description="Helical" evidence="14">
    <location>
        <begin position="206"/>
        <end position="228"/>
    </location>
</feature>
<comment type="miscellaneous">
    <text evidence="14">Bacitracin is thought to be involved in the inhibition of peptidoglycan synthesis by sequestering undecaprenyl diphosphate, thereby reducing the pool of lipid carrier available.</text>
</comment>
<feature type="transmembrane region" description="Helical" evidence="14">
    <location>
        <begin position="71"/>
        <end position="90"/>
    </location>
</feature>
<dbReference type="Pfam" id="PF02673">
    <property type="entry name" value="BacA"/>
    <property type="match status" value="1"/>
</dbReference>
<comment type="caution">
    <text evidence="15">The sequence shown here is derived from an EMBL/GenBank/DDBJ whole genome shotgun (WGS) entry which is preliminary data.</text>
</comment>
<evidence type="ECO:0000256" key="12">
    <source>
        <dbReference type="ARBA" id="ARBA00032932"/>
    </source>
</evidence>
<keyword evidence="7 14" id="KW-0378">Hydrolase</keyword>
<evidence type="ECO:0000256" key="3">
    <source>
        <dbReference type="ARBA" id="ARBA00012374"/>
    </source>
</evidence>
<evidence type="ECO:0000256" key="13">
    <source>
        <dbReference type="ARBA" id="ARBA00047594"/>
    </source>
</evidence>
<dbReference type="PANTHER" id="PTHR30622:SF3">
    <property type="entry name" value="UNDECAPRENYL-DIPHOSPHATASE"/>
    <property type="match status" value="1"/>
</dbReference>
<keyword evidence="14" id="KW-0133">Cell shape</keyword>